<dbReference type="PANTHER" id="PTHR47067:SF16">
    <property type="entry name" value="TPX2 (TARGETING PROTEIN FOR XKLP2) PROTEIN FAMILY"/>
    <property type="match status" value="1"/>
</dbReference>
<organism evidence="2 3">
    <name type="scientific">Saponaria officinalis</name>
    <name type="common">Common soapwort</name>
    <name type="synonym">Lychnis saponaria</name>
    <dbReference type="NCBI Taxonomy" id="3572"/>
    <lineage>
        <taxon>Eukaryota</taxon>
        <taxon>Viridiplantae</taxon>
        <taxon>Streptophyta</taxon>
        <taxon>Embryophyta</taxon>
        <taxon>Tracheophyta</taxon>
        <taxon>Spermatophyta</taxon>
        <taxon>Magnoliopsida</taxon>
        <taxon>eudicotyledons</taxon>
        <taxon>Gunneridae</taxon>
        <taxon>Pentapetalae</taxon>
        <taxon>Caryophyllales</taxon>
        <taxon>Caryophyllaceae</taxon>
        <taxon>Caryophylleae</taxon>
        <taxon>Saponaria</taxon>
    </lineage>
</organism>
<feature type="compositionally biased region" description="Low complexity" evidence="1">
    <location>
        <begin position="417"/>
        <end position="432"/>
    </location>
</feature>
<feature type="region of interest" description="Disordered" evidence="1">
    <location>
        <begin position="151"/>
        <end position="181"/>
    </location>
</feature>
<dbReference type="AlphaFoldDB" id="A0AAW1JQL8"/>
<evidence type="ECO:0000256" key="1">
    <source>
        <dbReference type="SAM" id="MobiDB-lite"/>
    </source>
</evidence>
<accession>A0AAW1JQL8</accession>
<name>A0AAW1JQL8_SAPOF</name>
<gene>
    <name evidence="2" type="ORF">RND81_07G200600</name>
</gene>
<evidence type="ECO:0000313" key="3">
    <source>
        <dbReference type="Proteomes" id="UP001443914"/>
    </source>
</evidence>
<protein>
    <recommendedName>
        <fullName evidence="4">TPX2 C-terminal domain-containing protein</fullName>
    </recommendedName>
</protein>
<proteinExistence type="predicted"/>
<evidence type="ECO:0000313" key="2">
    <source>
        <dbReference type="EMBL" id="KAK9707484.1"/>
    </source>
</evidence>
<keyword evidence="3" id="KW-1185">Reference proteome</keyword>
<feature type="compositionally biased region" description="Basic and acidic residues" evidence="1">
    <location>
        <begin position="585"/>
        <end position="595"/>
    </location>
</feature>
<feature type="compositionally biased region" description="Basic and acidic residues" evidence="1">
    <location>
        <begin position="442"/>
        <end position="464"/>
    </location>
</feature>
<comment type="caution">
    <text evidence="2">The sequence shown here is derived from an EMBL/GenBank/DDBJ whole genome shotgun (WGS) entry which is preliminary data.</text>
</comment>
<dbReference type="Proteomes" id="UP001443914">
    <property type="component" value="Unassembled WGS sequence"/>
</dbReference>
<sequence length="616" mass="67930">MAETACLTRSFSNPSEISLDFSQGDPARALGESISFGRYMSESLAWEKWSAFTNNRYLEEAEKYSKPGSVAKMKAYFEAQYGRFGARKHAAREQANNVVGAIDAEDVPDTENVLSSVALDPEPVPLVINSRSSVHESPKVDNPDAENVLSSVALNPEPVPPVINSRSSVHESSKVDNPDLDRFSSGIIGSYSSSAQLKDVQNEAESSVESVVVADEVDAIVIESSVENNVEDAEKKDIITISEYKVTIKKEAEQEKLEKETLDSTCEQKPDDYIVKRTKKTSLSKLSSSISRLATPIRCKTERNGTPNSKVSKLSSSFARLTTPVRPRKEGHVTSDSKVAKLSSSLARLATPVHPTLSSRKLVKESIDKKKPISNTLHMSMNVSSDINVMKKPSPASRKAGLGKVFTPLGKIIRDSFASSSTPSRASVNSVSRHQPATPQSETKRSRVALEKSFDRSRKLDQKLKSPCTANVKSSTPSSITFASFSFRTEERAAKRQELIQKRLEKEAEYFQQIENAKVKPTPDYRKSSQSRNLKANAAAFIRTEVLSDNTKMAAPSRLQPPKCERKPTFDLARNKTFRPPQKTPDSKPSSENRKAFPSNLTKTAKRQENASPNIL</sequence>
<feature type="compositionally biased region" description="Basic and acidic residues" evidence="1">
    <location>
        <begin position="168"/>
        <end position="181"/>
    </location>
</feature>
<dbReference type="EMBL" id="JBDFQZ010000007">
    <property type="protein sequence ID" value="KAK9707484.1"/>
    <property type="molecule type" value="Genomic_DNA"/>
</dbReference>
<feature type="region of interest" description="Disordered" evidence="1">
    <location>
        <begin position="417"/>
        <end position="476"/>
    </location>
</feature>
<evidence type="ECO:0008006" key="4">
    <source>
        <dbReference type="Google" id="ProtNLM"/>
    </source>
</evidence>
<feature type="region of interest" description="Disordered" evidence="1">
    <location>
        <begin position="552"/>
        <end position="616"/>
    </location>
</feature>
<reference evidence="2" key="1">
    <citation type="submission" date="2024-03" db="EMBL/GenBank/DDBJ databases">
        <title>WGS assembly of Saponaria officinalis var. Norfolk2.</title>
        <authorList>
            <person name="Jenkins J."/>
            <person name="Shu S."/>
            <person name="Grimwood J."/>
            <person name="Barry K."/>
            <person name="Goodstein D."/>
            <person name="Schmutz J."/>
            <person name="Leebens-Mack J."/>
            <person name="Osbourn A."/>
        </authorList>
    </citation>
    <scope>NUCLEOTIDE SEQUENCE [LARGE SCALE GENOMIC DNA]</scope>
    <source>
        <strain evidence="2">JIC</strain>
    </source>
</reference>
<dbReference type="PANTHER" id="PTHR47067">
    <property type="entry name" value="TPX2 (TARGETING PROTEIN FOR XKLP2) PROTEIN FAMILY-RELATED"/>
    <property type="match status" value="1"/>
</dbReference>
<dbReference type="InterPro" id="IPR044216">
    <property type="entry name" value="WDL7"/>
</dbReference>